<dbReference type="AlphaFoldDB" id="A0A386WYT2"/>
<evidence type="ECO:0000313" key="2">
    <source>
        <dbReference type="Proteomes" id="UP000267804"/>
    </source>
</evidence>
<dbReference type="RefSeq" id="WP_120573075.1">
    <property type="nucleotide sequence ID" value="NZ_CP024087.1"/>
</dbReference>
<protein>
    <submittedName>
        <fullName evidence="1">Uncharacterized protein</fullName>
    </submittedName>
</protein>
<accession>A0A386WYT2</accession>
<dbReference type="KEGG" id="mtua:CSH63_29720"/>
<dbReference type="Proteomes" id="UP000267804">
    <property type="component" value="Chromosome"/>
</dbReference>
<evidence type="ECO:0000313" key="1">
    <source>
        <dbReference type="EMBL" id="AYF31554.1"/>
    </source>
</evidence>
<proteinExistence type="predicted"/>
<organism evidence="1 2">
    <name type="scientific">Micromonospora tulbaghiae</name>
    <dbReference type="NCBI Taxonomy" id="479978"/>
    <lineage>
        <taxon>Bacteria</taxon>
        <taxon>Bacillati</taxon>
        <taxon>Actinomycetota</taxon>
        <taxon>Actinomycetes</taxon>
        <taxon>Micromonosporales</taxon>
        <taxon>Micromonosporaceae</taxon>
        <taxon>Micromonospora</taxon>
    </lineage>
</organism>
<reference evidence="1 2" key="1">
    <citation type="submission" date="2017-10" db="EMBL/GenBank/DDBJ databases">
        <title>Integration of genomic and chemical information greatly accelerates assignment of the full stereostructure of myelolactone, a potent inhibitor of myeloma from a marine-derived Micromonospora.</title>
        <authorList>
            <person name="Kim M.C."/>
            <person name="Machado H."/>
            <person name="Jensen P.R."/>
            <person name="Fenical W."/>
        </authorList>
    </citation>
    <scope>NUCLEOTIDE SEQUENCE [LARGE SCALE GENOMIC DNA]</scope>
    <source>
        <strain evidence="1 2">CNY-010</strain>
    </source>
</reference>
<dbReference type="EMBL" id="CP024087">
    <property type="protein sequence ID" value="AYF31554.1"/>
    <property type="molecule type" value="Genomic_DNA"/>
</dbReference>
<name>A0A386WYT2_9ACTN</name>
<gene>
    <name evidence="1" type="ORF">CSH63_29720</name>
</gene>
<sequence length="78" mass="8817">MLATAEFTRRMRAGKLRGGFRLDDWQISEPYEAQVRGLRGTERLLVVDFVPRGEARARGHFKLSVAVDPDTGVADMIR</sequence>